<keyword evidence="3" id="KW-0812">Transmembrane</keyword>
<dbReference type="InterPro" id="IPR036188">
    <property type="entry name" value="FAD/NAD-bd_sf"/>
</dbReference>
<dbReference type="AlphaFoldDB" id="A0A2H1V6D6"/>
<proteinExistence type="inferred from homology"/>
<dbReference type="InterPro" id="IPR007867">
    <property type="entry name" value="GMC_OxRtase_C"/>
</dbReference>
<dbReference type="Gene3D" id="3.50.50.60">
    <property type="entry name" value="FAD/NAD(P)-binding domain"/>
    <property type="match status" value="2"/>
</dbReference>
<feature type="transmembrane region" description="Helical" evidence="3">
    <location>
        <begin position="6"/>
        <end position="26"/>
    </location>
</feature>
<dbReference type="PANTHER" id="PTHR11552:SF188">
    <property type="entry name" value="NEITHER INACTIVATION NOR AFTERPOTENTIAL PROTEIN G"/>
    <property type="match status" value="1"/>
</dbReference>
<dbReference type="SUPFAM" id="SSF51905">
    <property type="entry name" value="FAD/NAD(P)-binding domain"/>
    <property type="match status" value="1"/>
</dbReference>
<dbReference type="GO" id="GO:0050660">
    <property type="term" value="F:flavin adenine dinucleotide binding"/>
    <property type="evidence" value="ECO:0007669"/>
    <property type="project" value="InterPro"/>
</dbReference>
<dbReference type="GO" id="GO:0016614">
    <property type="term" value="F:oxidoreductase activity, acting on CH-OH group of donors"/>
    <property type="evidence" value="ECO:0007669"/>
    <property type="project" value="InterPro"/>
</dbReference>
<dbReference type="SUPFAM" id="SSF54373">
    <property type="entry name" value="FAD-linked reductases, C-terminal domain"/>
    <property type="match status" value="1"/>
</dbReference>
<dbReference type="Pfam" id="PF00732">
    <property type="entry name" value="GMC_oxred_N"/>
    <property type="match status" value="1"/>
</dbReference>
<name>A0A2H1V6D6_SPOFR</name>
<dbReference type="InterPro" id="IPR012132">
    <property type="entry name" value="GMC_OxRdtase"/>
</dbReference>
<evidence type="ECO:0000256" key="1">
    <source>
        <dbReference type="ARBA" id="ARBA00010790"/>
    </source>
</evidence>
<sequence>MALYSYLFGLLVACVSYIVYQKYVNVYTSIIIKPQKRYDYIIAILLSSNIFSLGTSIYPLSLTVGAGTAGCVLASRLSEDPNTKVLLVEAGDHMGYFTKIPLTPTAAQQGPDDWSVRTKPQKYSSFGLWGQSQFIPRGKGLGGSGQINFLLHGTGLPGDYGRWAQLGFKGWTFKDLKPYFIKAFGTVRSEFDSGHCAIDGDCPAAKVPMKLKQIDDDNELMNTFRLASMHSQKNIFRRPTATIKDGARHSTLNAYLKPALGRKNLHVLLRTQAVSIRFINMTASSLYILQNHRELDNIFVNKEIIVAAGAVKSPQLLMLSGIGPPELLRRLKIKLVLPNKEVGRNFHDHMNMPLYVSIQRPISVTLSKVFTFTAAFEYFWKNTGPLSFPPLSGVEYQNSSAVMLFSMGTASERLLRDLSNYKPQVFRDTFPFYNNTNKEGFMFLSTCVQPRSRGTVTLADSTTSMPPVVDPNYLEQHFDVKCMVKGKAEELVSSKPFQDIGARIHWPRLERCLSLWRYSKEDQRGPVLRRKKFGSKKQSQVKEQKPKPKPVPSPPDAYLECIVREVAVTGHHAGGTCAGGRVVDEELRVKSISGLRVMDASVLPSPISLYPNSVIVAMAERAADLIRYGGNK</sequence>
<evidence type="ECO:0000313" key="5">
    <source>
        <dbReference type="EMBL" id="SOQ36359.1"/>
    </source>
</evidence>
<dbReference type="EMBL" id="ODYU01000900">
    <property type="protein sequence ID" value="SOQ36359.1"/>
    <property type="molecule type" value="Genomic_DNA"/>
</dbReference>
<evidence type="ECO:0000259" key="4">
    <source>
        <dbReference type="PROSITE" id="PS00624"/>
    </source>
</evidence>
<dbReference type="PANTHER" id="PTHR11552">
    <property type="entry name" value="GLUCOSE-METHANOL-CHOLINE GMC OXIDOREDUCTASE"/>
    <property type="match status" value="1"/>
</dbReference>
<feature type="domain" description="Glucose-methanol-choline oxidoreductase N-terminal" evidence="4">
    <location>
        <begin position="309"/>
        <end position="323"/>
    </location>
</feature>
<protein>
    <submittedName>
        <fullName evidence="5">SFRICE_005388</fullName>
    </submittedName>
</protein>
<feature type="region of interest" description="Disordered" evidence="2">
    <location>
        <begin position="527"/>
        <end position="555"/>
    </location>
</feature>
<feature type="transmembrane region" description="Helical" evidence="3">
    <location>
        <begin position="38"/>
        <end position="58"/>
    </location>
</feature>
<keyword evidence="3" id="KW-1133">Transmembrane helix</keyword>
<dbReference type="Gene3D" id="3.30.560.10">
    <property type="entry name" value="Glucose Oxidase, domain 3"/>
    <property type="match status" value="2"/>
</dbReference>
<evidence type="ECO:0000256" key="2">
    <source>
        <dbReference type="SAM" id="MobiDB-lite"/>
    </source>
</evidence>
<keyword evidence="3" id="KW-0472">Membrane</keyword>
<comment type="similarity">
    <text evidence="1">Belongs to the GMC oxidoreductase family.</text>
</comment>
<organism evidence="5">
    <name type="scientific">Spodoptera frugiperda</name>
    <name type="common">Fall armyworm</name>
    <dbReference type="NCBI Taxonomy" id="7108"/>
    <lineage>
        <taxon>Eukaryota</taxon>
        <taxon>Metazoa</taxon>
        <taxon>Ecdysozoa</taxon>
        <taxon>Arthropoda</taxon>
        <taxon>Hexapoda</taxon>
        <taxon>Insecta</taxon>
        <taxon>Pterygota</taxon>
        <taxon>Neoptera</taxon>
        <taxon>Endopterygota</taxon>
        <taxon>Lepidoptera</taxon>
        <taxon>Glossata</taxon>
        <taxon>Ditrysia</taxon>
        <taxon>Noctuoidea</taxon>
        <taxon>Noctuidae</taxon>
        <taxon>Amphipyrinae</taxon>
        <taxon>Spodoptera</taxon>
    </lineage>
</organism>
<dbReference type="PIRSF" id="PIRSF000137">
    <property type="entry name" value="Alcohol_oxidase"/>
    <property type="match status" value="1"/>
</dbReference>
<dbReference type="Pfam" id="PF05199">
    <property type="entry name" value="GMC_oxred_C"/>
    <property type="match status" value="1"/>
</dbReference>
<evidence type="ECO:0000256" key="3">
    <source>
        <dbReference type="SAM" id="Phobius"/>
    </source>
</evidence>
<dbReference type="PROSITE" id="PS00624">
    <property type="entry name" value="GMC_OXRED_2"/>
    <property type="match status" value="1"/>
</dbReference>
<dbReference type="InterPro" id="IPR000172">
    <property type="entry name" value="GMC_OxRdtase_N"/>
</dbReference>
<reference evidence="5" key="1">
    <citation type="submission" date="2016-07" db="EMBL/GenBank/DDBJ databases">
        <authorList>
            <person name="Bretaudeau A."/>
        </authorList>
    </citation>
    <scope>NUCLEOTIDE SEQUENCE</scope>
    <source>
        <strain evidence="5">Rice</strain>
        <tissue evidence="5">Whole body</tissue>
    </source>
</reference>
<accession>A0A2H1V6D6</accession>
<gene>
    <name evidence="5" type="ORF">SFRICE_005388</name>
</gene>